<dbReference type="InterPro" id="IPR044068">
    <property type="entry name" value="CB"/>
</dbReference>
<protein>
    <submittedName>
        <fullName evidence="7">Integrase/recombinase XerD</fullName>
    </submittedName>
</protein>
<dbReference type="InterPro" id="IPR004107">
    <property type="entry name" value="Integrase_SAM-like_N"/>
</dbReference>
<dbReference type="InterPro" id="IPR050090">
    <property type="entry name" value="Tyrosine_recombinase_XerCD"/>
</dbReference>
<evidence type="ECO:0000256" key="1">
    <source>
        <dbReference type="ARBA" id="ARBA00022908"/>
    </source>
</evidence>
<dbReference type="SUPFAM" id="SSF56349">
    <property type="entry name" value="DNA breaking-rejoining enzymes"/>
    <property type="match status" value="1"/>
</dbReference>
<dbReference type="PROSITE" id="PS51898">
    <property type="entry name" value="TYR_RECOMBINASE"/>
    <property type="match status" value="1"/>
</dbReference>
<dbReference type="PROSITE" id="PS51900">
    <property type="entry name" value="CB"/>
    <property type="match status" value="1"/>
</dbReference>
<dbReference type="Gene3D" id="1.10.443.10">
    <property type="entry name" value="Intergrase catalytic core"/>
    <property type="match status" value="1"/>
</dbReference>
<dbReference type="InterPro" id="IPR010998">
    <property type="entry name" value="Integrase_recombinase_N"/>
</dbReference>
<keyword evidence="3" id="KW-0233">DNA recombination</keyword>
<dbReference type="Pfam" id="PF02899">
    <property type="entry name" value="Phage_int_SAM_1"/>
    <property type="match status" value="1"/>
</dbReference>
<keyword evidence="8" id="KW-1185">Reference proteome</keyword>
<keyword evidence="2 4" id="KW-0238">DNA-binding</keyword>
<feature type="domain" description="Core-binding (CB)" evidence="6">
    <location>
        <begin position="30"/>
        <end position="114"/>
    </location>
</feature>
<dbReference type="Gene3D" id="1.10.150.130">
    <property type="match status" value="1"/>
</dbReference>
<dbReference type="InterPro" id="IPR011010">
    <property type="entry name" value="DNA_brk_join_enz"/>
</dbReference>
<evidence type="ECO:0000256" key="4">
    <source>
        <dbReference type="PROSITE-ProRule" id="PRU01248"/>
    </source>
</evidence>
<dbReference type="InterPro" id="IPR013762">
    <property type="entry name" value="Integrase-like_cat_sf"/>
</dbReference>
<dbReference type="InterPro" id="IPR002104">
    <property type="entry name" value="Integrase_catalytic"/>
</dbReference>
<evidence type="ECO:0000256" key="3">
    <source>
        <dbReference type="ARBA" id="ARBA00023172"/>
    </source>
</evidence>
<dbReference type="GO" id="GO:0006310">
    <property type="term" value="P:DNA recombination"/>
    <property type="evidence" value="ECO:0007669"/>
    <property type="project" value="UniProtKB-KW"/>
</dbReference>
<dbReference type="CDD" id="cd00397">
    <property type="entry name" value="DNA_BRE_C"/>
    <property type="match status" value="1"/>
</dbReference>
<evidence type="ECO:0000313" key="8">
    <source>
        <dbReference type="Proteomes" id="UP000183769"/>
    </source>
</evidence>
<evidence type="ECO:0000313" key="7">
    <source>
        <dbReference type="EMBL" id="SFP80789.1"/>
    </source>
</evidence>
<evidence type="ECO:0000259" key="5">
    <source>
        <dbReference type="PROSITE" id="PS51898"/>
    </source>
</evidence>
<dbReference type="Proteomes" id="UP000183769">
    <property type="component" value="Unassembled WGS sequence"/>
</dbReference>
<dbReference type="EMBL" id="FOXI01000009">
    <property type="protein sequence ID" value="SFP80789.1"/>
    <property type="molecule type" value="Genomic_DNA"/>
</dbReference>
<proteinExistence type="predicted"/>
<dbReference type="AlphaFoldDB" id="A0A1I5TCM0"/>
<dbReference type="PANTHER" id="PTHR30349:SF41">
    <property type="entry name" value="INTEGRASE_RECOMBINASE PROTEIN MJ0367-RELATED"/>
    <property type="match status" value="1"/>
</dbReference>
<evidence type="ECO:0000256" key="2">
    <source>
        <dbReference type="ARBA" id="ARBA00023125"/>
    </source>
</evidence>
<organism evidence="7 8">
    <name type="scientific">Halolamina pelagica</name>
    <dbReference type="NCBI Taxonomy" id="699431"/>
    <lineage>
        <taxon>Archaea</taxon>
        <taxon>Methanobacteriati</taxon>
        <taxon>Methanobacteriota</taxon>
        <taxon>Stenosarchaea group</taxon>
        <taxon>Halobacteria</taxon>
        <taxon>Halobacteriales</taxon>
        <taxon>Haloferacaceae</taxon>
    </lineage>
</organism>
<accession>A0A1I5TCM0</accession>
<gene>
    <name evidence="7" type="ORF">SAMN05216277_10912</name>
</gene>
<evidence type="ECO:0000259" key="6">
    <source>
        <dbReference type="PROSITE" id="PS51900"/>
    </source>
</evidence>
<sequence length="351" mass="40321">MNTRLGSNWPGIIGHRVSMSSDQQDSESYRVADEYAREYLSRNEGVTLASSSVETYDGHLTEYVSFLDQRDRTVVNAEFQDVLDYLDWCVRRGNRKSTLSSKLATIGELYRYIRLRTDVGDELGLDPIRFQEIDLNQFNTPPPIERDALSRDEIRRLFDAFDSFRNRLMAIVGVETGLRNSDIRNLRLEDIDENTIHVRNPKNSKPYDVPISNELAFEIQHWNRHHRPGYSAAAESPYLFPSQCGERLEANGSLNSIIRTAAERAGIQEVIGESQVRKQEGDGKEVECREWHRVTVHTLRHSFVTLLKDAGVNLNYRMLVANHADSDTTRGYTHGENEAFSLIRSRFDPPR</sequence>
<keyword evidence="1" id="KW-0229">DNA integration</keyword>
<dbReference type="Pfam" id="PF00589">
    <property type="entry name" value="Phage_integrase"/>
    <property type="match status" value="1"/>
</dbReference>
<feature type="domain" description="Tyr recombinase" evidence="5">
    <location>
        <begin position="144"/>
        <end position="348"/>
    </location>
</feature>
<name>A0A1I5TCM0_9EURY</name>
<dbReference type="PANTHER" id="PTHR30349">
    <property type="entry name" value="PHAGE INTEGRASE-RELATED"/>
    <property type="match status" value="1"/>
</dbReference>
<dbReference type="GO" id="GO:0015074">
    <property type="term" value="P:DNA integration"/>
    <property type="evidence" value="ECO:0007669"/>
    <property type="project" value="UniProtKB-KW"/>
</dbReference>
<reference evidence="8" key="1">
    <citation type="submission" date="2016-10" db="EMBL/GenBank/DDBJ databases">
        <authorList>
            <person name="Varghese N."/>
            <person name="Submissions S."/>
        </authorList>
    </citation>
    <scope>NUCLEOTIDE SEQUENCE [LARGE SCALE GENOMIC DNA]</scope>
    <source>
        <strain evidence="8">CGMCC 1.10329</strain>
    </source>
</reference>
<dbReference type="GO" id="GO:0003677">
    <property type="term" value="F:DNA binding"/>
    <property type="evidence" value="ECO:0007669"/>
    <property type="project" value="UniProtKB-UniRule"/>
</dbReference>